<dbReference type="AlphaFoldDB" id="A0A2J5Q4K7"/>
<accession>A0A2J5Q4K7</accession>
<organism evidence="1 2">
    <name type="scientific">Klebsiella michiganensis</name>
    <dbReference type="NCBI Taxonomy" id="1134687"/>
    <lineage>
        <taxon>Bacteria</taxon>
        <taxon>Pseudomonadati</taxon>
        <taxon>Pseudomonadota</taxon>
        <taxon>Gammaproteobacteria</taxon>
        <taxon>Enterobacterales</taxon>
        <taxon>Enterobacteriaceae</taxon>
        <taxon>Klebsiella/Raoultella group</taxon>
        <taxon>Klebsiella</taxon>
    </lineage>
</organism>
<gene>
    <name evidence="1" type="ORF">CWN49_06550</name>
</gene>
<evidence type="ECO:0000313" key="1">
    <source>
        <dbReference type="EMBL" id="PLO73058.1"/>
    </source>
</evidence>
<dbReference type="EMBL" id="PIDR01000125">
    <property type="protein sequence ID" value="PLO73058.1"/>
    <property type="molecule type" value="Genomic_DNA"/>
</dbReference>
<evidence type="ECO:0000313" key="2">
    <source>
        <dbReference type="Proteomes" id="UP000234667"/>
    </source>
</evidence>
<protein>
    <submittedName>
        <fullName evidence="1">Uncharacterized protein</fullName>
    </submittedName>
</protein>
<comment type="caution">
    <text evidence="1">The sequence shown here is derived from an EMBL/GenBank/DDBJ whole genome shotgun (WGS) entry which is preliminary data.</text>
</comment>
<proteinExistence type="predicted"/>
<sequence>MPSLPATISPAPTRGWRNAPYPGYRSADNCEHVARAGALRRPREQNAAWLNFPEAMLRICPGYPPQEGFDSVSRELPGA</sequence>
<reference evidence="1 2" key="1">
    <citation type="submission" date="2017-11" db="EMBL/GenBank/DDBJ databases">
        <authorList>
            <person name="Han C.G."/>
        </authorList>
    </citation>
    <scope>NUCLEOTIDE SEQUENCE [LARGE SCALE GENOMIC DNA]</scope>
    <source>
        <strain evidence="1 2">A10</strain>
    </source>
</reference>
<reference evidence="1 2" key="2">
    <citation type="submission" date="2018-01" db="EMBL/GenBank/DDBJ databases">
        <title>Genomic study of Klebsiella pneumoniae.</title>
        <authorList>
            <person name="Yang Y."/>
            <person name="Bicalho R."/>
        </authorList>
    </citation>
    <scope>NUCLEOTIDE SEQUENCE [LARGE SCALE GENOMIC DNA]</scope>
    <source>
        <strain evidence="1 2">A10</strain>
    </source>
</reference>
<dbReference type="Proteomes" id="UP000234667">
    <property type="component" value="Unassembled WGS sequence"/>
</dbReference>
<name>A0A2J5Q4K7_9ENTR</name>